<dbReference type="EMBL" id="JACCBJ010000001">
    <property type="protein sequence ID" value="NYD75620.1"/>
    <property type="molecule type" value="Genomic_DNA"/>
</dbReference>
<dbReference type="RefSeq" id="WP_179457483.1">
    <property type="nucleotide sequence ID" value="NZ_BAAAPX010000001.1"/>
</dbReference>
<evidence type="ECO:0000256" key="2">
    <source>
        <dbReference type="SAM" id="Phobius"/>
    </source>
</evidence>
<keyword evidence="2" id="KW-0472">Membrane</keyword>
<organism evidence="3 4">
    <name type="scientific">Leifsonia soli</name>
    <dbReference type="NCBI Taxonomy" id="582665"/>
    <lineage>
        <taxon>Bacteria</taxon>
        <taxon>Bacillati</taxon>
        <taxon>Actinomycetota</taxon>
        <taxon>Actinomycetes</taxon>
        <taxon>Micrococcales</taxon>
        <taxon>Microbacteriaceae</taxon>
        <taxon>Leifsonia</taxon>
    </lineage>
</organism>
<gene>
    <name evidence="3" type="ORF">BJ963_003139</name>
</gene>
<protein>
    <submittedName>
        <fullName evidence="3">Uncharacterized protein</fullName>
    </submittedName>
</protein>
<sequence length="105" mass="11245">MGDQADRARAARREGIGAALAVLALIATVALAIAIPTQGENPRAWGVIVCGLVTVGLCGDLALRNRRLLRHYRGDDLAPRRHPAPRRAFPLGRPPARQARAKAAR</sequence>
<keyword evidence="2" id="KW-1133">Transmembrane helix</keyword>
<dbReference type="AlphaFoldDB" id="A0A852T541"/>
<comment type="caution">
    <text evidence="3">The sequence shown here is derived from an EMBL/GenBank/DDBJ whole genome shotgun (WGS) entry which is preliminary data.</text>
</comment>
<accession>A0A852T541</accession>
<keyword evidence="2" id="KW-0812">Transmembrane</keyword>
<proteinExistence type="predicted"/>
<keyword evidence="4" id="KW-1185">Reference proteome</keyword>
<feature type="transmembrane region" description="Helical" evidence="2">
    <location>
        <begin position="44"/>
        <end position="63"/>
    </location>
</feature>
<reference evidence="3 4" key="1">
    <citation type="submission" date="2020-07" db="EMBL/GenBank/DDBJ databases">
        <title>Sequencing the genomes of 1000 actinobacteria strains.</title>
        <authorList>
            <person name="Klenk H.-P."/>
        </authorList>
    </citation>
    <scope>NUCLEOTIDE SEQUENCE [LARGE SCALE GENOMIC DNA]</scope>
    <source>
        <strain evidence="3 4">DSM 23871</strain>
    </source>
</reference>
<name>A0A852T541_9MICO</name>
<feature type="region of interest" description="Disordered" evidence="1">
    <location>
        <begin position="77"/>
        <end position="105"/>
    </location>
</feature>
<evidence type="ECO:0000313" key="4">
    <source>
        <dbReference type="Proteomes" id="UP000589620"/>
    </source>
</evidence>
<feature type="compositionally biased region" description="Low complexity" evidence="1">
    <location>
        <begin position="86"/>
        <end position="98"/>
    </location>
</feature>
<evidence type="ECO:0000313" key="3">
    <source>
        <dbReference type="EMBL" id="NYD75620.1"/>
    </source>
</evidence>
<evidence type="ECO:0000256" key="1">
    <source>
        <dbReference type="SAM" id="MobiDB-lite"/>
    </source>
</evidence>
<dbReference type="Proteomes" id="UP000589620">
    <property type="component" value="Unassembled WGS sequence"/>
</dbReference>